<evidence type="ECO:0000313" key="13">
    <source>
        <dbReference type="EMBL" id="WXB19902.1"/>
    </source>
</evidence>
<feature type="compositionally biased region" description="Low complexity" evidence="11">
    <location>
        <begin position="1"/>
        <end position="28"/>
    </location>
</feature>
<evidence type="ECO:0000256" key="3">
    <source>
        <dbReference type="ARBA" id="ARBA00022618"/>
    </source>
</evidence>
<protein>
    <recommendedName>
        <fullName evidence="10">Probable GTP-binding protein EngB</fullName>
    </recommendedName>
</protein>
<dbReference type="RefSeq" id="WP_394829501.1">
    <property type="nucleotide sequence ID" value="NZ_CP089984.1"/>
</dbReference>
<evidence type="ECO:0000313" key="14">
    <source>
        <dbReference type="Proteomes" id="UP001370348"/>
    </source>
</evidence>
<comment type="function">
    <text evidence="10">Necessary for normal cell division and for the maintenance of normal septation.</text>
</comment>
<evidence type="ECO:0000256" key="4">
    <source>
        <dbReference type="ARBA" id="ARBA00022723"/>
    </source>
</evidence>
<gene>
    <name evidence="13" type="primary">yihA</name>
    <name evidence="10" type="synonym">engB</name>
    <name evidence="13" type="ORF">LZC94_22095</name>
</gene>
<dbReference type="InterPro" id="IPR019987">
    <property type="entry name" value="GTP-bd_ribosome_bio_YsxC"/>
</dbReference>
<evidence type="ECO:0000256" key="11">
    <source>
        <dbReference type="SAM" id="MobiDB-lite"/>
    </source>
</evidence>
<dbReference type="PROSITE" id="PS51706">
    <property type="entry name" value="G_ENGB"/>
    <property type="match status" value="1"/>
</dbReference>
<evidence type="ECO:0000256" key="8">
    <source>
        <dbReference type="ARBA" id="ARBA00023210"/>
    </source>
</evidence>
<feature type="domain" description="EngB-type G" evidence="12">
    <location>
        <begin position="54"/>
        <end position="229"/>
    </location>
</feature>
<keyword evidence="3 10" id="KW-0132">Cell division</keyword>
<dbReference type="NCBIfam" id="TIGR03598">
    <property type="entry name" value="GTPase_YsxC"/>
    <property type="match status" value="1"/>
</dbReference>
<dbReference type="InterPro" id="IPR030393">
    <property type="entry name" value="G_ENGB_dom"/>
</dbReference>
<keyword evidence="14" id="KW-1185">Reference proteome</keyword>
<keyword evidence="9 10" id="KW-0131">Cell cycle</keyword>
<evidence type="ECO:0000256" key="2">
    <source>
        <dbReference type="ARBA" id="ARBA00009638"/>
    </source>
</evidence>
<comment type="similarity">
    <text evidence="2 10">Belongs to the TRAFAC class TrmE-Era-EngA-EngB-Septin-like GTPase superfamily. EngB GTPase family.</text>
</comment>
<dbReference type="CDD" id="cd01876">
    <property type="entry name" value="YihA_EngB"/>
    <property type="match status" value="1"/>
</dbReference>
<sequence>MTELPAAPNVPVAPVASDASNASNASARPAPPPRIVSAAFVGASTDASTLPAPTLAEVAFAGRSNVGKSSLLNAMMQRKSLARTSRTPGCTRQVNIFEVGWTDGLRVHLVDLPGYGYAKRSRSEKISWGPLIESYLATRQVLRAVTLLIDARRGAEDDDLALIEFLESLENPPQIFLAATKIDKFSRAQQKPAVEKVKRQFRGPVIGFSSVTGDGRDSLWQRLRAVVQNER</sequence>
<dbReference type="Pfam" id="PF01926">
    <property type="entry name" value="MMR_HSR1"/>
    <property type="match status" value="1"/>
</dbReference>
<evidence type="ECO:0000259" key="12">
    <source>
        <dbReference type="PROSITE" id="PS51706"/>
    </source>
</evidence>
<name>A0ABZ2MBL0_9BACT</name>
<evidence type="ECO:0000256" key="9">
    <source>
        <dbReference type="ARBA" id="ARBA00023306"/>
    </source>
</evidence>
<dbReference type="EMBL" id="CP089984">
    <property type="protein sequence ID" value="WXB19902.1"/>
    <property type="molecule type" value="Genomic_DNA"/>
</dbReference>
<dbReference type="Gene3D" id="3.40.50.300">
    <property type="entry name" value="P-loop containing nucleotide triphosphate hydrolases"/>
    <property type="match status" value="1"/>
</dbReference>
<evidence type="ECO:0000256" key="10">
    <source>
        <dbReference type="HAMAP-Rule" id="MF_00321"/>
    </source>
</evidence>
<evidence type="ECO:0000256" key="6">
    <source>
        <dbReference type="ARBA" id="ARBA00022842"/>
    </source>
</evidence>
<dbReference type="PANTHER" id="PTHR11649">
    <property type="entry name" value="MSS1/TRME-RELATED GTP-BINDING PROTEIN"/>
    <property type="match status" value="1"/>
</dbReference>
<dbReference type="PANTHER" id="PTHR11649:SF13">
    <property type="entry name" value="ENGB-TYPE G DOMAIN-CONTAINING PROTEIN"/>
    <property type="match status" value="1"/>
</dbReference>
<comment type="cofactor">
    <cofactor evidence="1">
        <name>Mg(2+)</name>
        <dbReference type="ChEBI" id="CHEBI:18420"/>
    </cofactor>
</comment>
<reference evidence="13 14" key="1">
    <citation type="submission" date="2021-12" db="EMBL/GenBank/DDBJ databases">
        <title>Discovery of the Pendulisporaceae a myxobacterial family with distinct sporulation behavior and unique specialized metabolism.</title>
        <authorList>
            <person name="Garcia R."/>
            <person name="Popoff A."/>
            <person name="Bader C.D."/>
            <person name="Loehr J."/>
            <person name="Walesch S."/>
            <person name="Walt C."/>
            <person name="Boldt J."/>
            <person name="Bunk B."/>
            <person name="Haeckl F.J.F.P.J."/>
            <person name="Gunesch A.P."/>
            <person name="Birkelbach J."/>
            <person name="Nuebel U."/>
            <person name="Pietschmann T."/>
            <person name="Bach T."/>
            <person name="Mueller R."/>
        </authorList>
    </citation>
    <scope>NUCLEOTIDE SEQUENCE [LARGE SCALE GENOMIC DNA]</scope>
    <source>
        <strain evidence="13 14">MSr11954</strain>
    </source>
</reference>
<dbReference type="SUPFAM" id="SSF52540">
    <property type="entry name" value="P-loop containing nucleoside triphosphate hydrolases"/>
    <property type="match status" value="1"/>
</dbReference>
<dbReference type="Proteomes" id="UP001370348">
    <property type="component" value="Chromosome"/>
</dbReference>
<evidence type="ECO:0000256" key="1">
    <source>
        <dbReference type="ARBA" id="ARBA00001946"/>
    </source>
</evidence>
<keyword evidence="5 10" id="KW-0547">Nucleotide-binding</keyword>
<evidence type="ECO:0000256" key="5">
    <source>
        <dbReference type="ARBA" id="ARBA00022741"/>
    </source>
</evidence>
<proteinExistence type="inferred from homology"/>
<feature type="region of interest" description="Disordered" evidence="11">
    <location>
        <begin position="1"/>
        <end position="30"/>
    </location>
</feature>
<dbReference type="InterPro" id="IPR006073">
    <property type="entry name" value="GTP-bd"/>
</dbReference>
<keyword evidence="7 10" id="KW-0342">GTP-binding</keyword>
<evidence type="ECO:0000256" key="7">
    <source>
        <dbReference type="ARBA" id="ARBA00023134"/>
    </source>
</evidence>
<accession>A0ABZ2MBL0</accession>
<organism evidence="13 14">
    <name type="scientific">Pendulispora albinea</name>
    <dbReference type="NCBI Taxonomy" id="2741071"/>
    <lineage>
        <taxon>Bacteria</taxon>
        <taxon>Pseudomonadati</taxon>
        <taxon>Myxococcota</taxon>
        <taxon>Myxococcia</taxon>
        <taxon>Myxococcales</taxon>
        <taxon>Sorangiineae</taxon>
        <taxon>Pendulisporaceae</taxon>
        <taxon>Pendulispora</taxon>
    </lineage>
</organism>
<keyword evidence="8 10" id="KW-0717">Septation</keyword>
<dbReference type="InterPro" id="IPR027417">
    <property type="entry name" value="P-loop_NTPase"/>
</dbReference>
<keyword evidence="6" id="KW-0460">Magnesium</keyword>
<keyword evidence="4" id="KW-0479">Metal-binding</keyword>
<dbReference type="HAMAP" id="MF_00321">
    <property type="entry name" value="GTPase_EngB"/>
    <property type="match status" value="1"/>
</dbReference>